<dbReference type="PANTHER" id="PTHR24271:SF87">
    <property type="entry name" value="ARGININE ESTERASE-LIKE-RELATED"/>
    <property type="match status" value="1"/>
</dbReference>
<accession>A0ABR3LEK2</accession>
<dbReference type="PANTHER" id="PTHR24271">
    <property type="entry name" value="KALLIKREIN-RELATED"/>
    <property type="match status" value="1"/>
</dbReference>
<evidence type="ECO:0000313" key="4">
    <source>
        <dbReference type="Proteomes" id="UP001558613"/>
    </source>
</evidence>
<name>A0ABR3LEK2_9TELE</name>
<dbReference type="Proteomes" id="UP001558613">
    <property type="component" value="Unassembled WGS sequence"/>
</dbReference>
<sequence>HVNVGIVNGRVAKPHSRPYMVSLQKNFEHVCGGFLISDEFVMTAAHCQKEDEILTVVVGAHNLKNENERSVRIRVKSYHKHPDFTKKPVMNDIMLLRLEQKVEKIENAKSISIPTLEGDIEADSVCSVAGWGRLWTNGSMSHRLMEANVFIMDNTECKKKREEVYSVSKMMCTCSCGGSCK</sequence>
<dbReference type="InterPro" id="IPR001314">
    <property type="entry name" value="Peptidase_S1A"/>
</dbReference>
<dbReference type="Gene3D" id="2.40.10.10">
    <property type="entry name" value="Trypsin-like serine proteases"/>
    <property type="match status" value="2"/>
</dbReference>
<feature type="non-terminal residue" evidence="3">
    <location>
        <position position="181"/>
    </location>
</feature>
<dbReference type="CDD" id="cd00190">
    <property type="entry name" value="Tryp_SPc"/>
    <property type="match status" value="1"/>
</dbReference>
<evidence type="ECO:0000313" key="3">
    <source>
        <dbReference type="EMBL" id="KAL1251327.1"/>
    </source>
</evidence>
<keyword evidence="4" id="KW-1185">Reference proteome</keyword>
<protein>
    <recommendedName>
        <fullName evidence="2">Peptidase S1 domain-containing protein</fullName>
    </recommendedName>
</protein>
<organism evidence="3 4">
    <name type="scientific">Cirrhinus molitorella</name>
    <name type="common">mud carp</name>
    <dbReference type="NCBI Taxonomy" id="172907"/>
    <lineage>
        <taxon>Eukaryota</taxon>
        <taxon>Metazoa</taxon>
        <taxon>Chordata</taxon>
        <taxon>Craniata</taxon>
        <taxon>Vertebrata</taxon>
        <taxon>Euteleostomi</taxon>
        <taxon>Actinopterygii</taxon>
        <taxon>Neopterygii</taxon>
        <taxon>Teleostei</taxon>
        <taxon>Ostariophysi</taxon>
        <taxon>Cypriniformes</taxon>
        <taxon>Cyprinidae</taxon>
        <taxon>Labeoninae</taxon>
        <taxon>Labeonini</taxon>
        <taxon>Cirrhinus</taxon>
    </lineage>
</organism>
<evidence type="ECO:0000259" key="2">
    <source>
        <dbReference type="PROSITE" id="PS50240"/>
    </source>
</evidence>
<dbReference type="InterPro" id="IPR001254">
    <property type="entry name" value="Trypsin_dom"/>
</dbReference>
<dbReference type="EMBL" id="JAYMGO010000022">
    <property type="protein sequence ID" value="KAL1251327.1"/>
    <property type="molecule type" value="Genomic_DNA"/>
</dbReference>
<feature type="non-terminal residue" evidence="3">
    <location>
        <position position="1"/>
    </location>
</feature>
<dbReference type="InterPro" id="IPR043504">
    <property type="entry name" value="Peptidase_S1_PA_chymotrypsin"/>
</dbReference>
<gene>
    <name evidence="3" type="ORF">QQF64_019123</name>
</gene>
<comment type="caution">
    <text evidence="3">The sequence shown here is derived from an EMBL/GenBank/DDBJ whole genome shotgun (WGS) entry which is preliminary data.</text>
</comment>
<dbReference type="InterPro" id="IPR009003">
    <property type="entry name" value="Peptidase_S1_PA"/>
</dbReference>
<feature type="domain" description="Peptidase S1" evidence="2">
    <location>
        <begin position="6"/>
        <end position="181"/>
    </location>
</feature>
<dbReference type="Pfam" id="PF00089">
    <property type="entry name" value="Trypsin"/>
    <property type="match status" value="1"/>
</dbReference>
<dbReference type="InterPro" id="IPR018114">
    <property type="entry name" value="TRYPSIN_HIS"/>
</dbReference>
<reference evidence="3 4" key="1">
    <citation type="submission" date="2023-09" db="EMBL/GenBank/DDBJ databases">
        <authorList>
            <person name="Wang M."/>
        </authorList>
    </citation>
    <scope>NUCLEOTIDE SEQUENCE [LARGE SCALE GENOMIC DNA]</scope>
    <source>
        <strain evidence="3">GT-2023</strain>
        <tissue evidence="3">Liver</tissue>
    </source>
</reference>
<dbReference type="SUPFAM" id="SSF50494">
    <property type="entry name" value="Trypsin-like serine proteases"/>
    <property type="match status" value="1"/>
</dbReference>
<evidence type="ECO:0000256" key="1">
    <source>
        <dbReference type="ARBA" id="ARBA00023157"/>
    </source>
</evidence>
<dbReference type="SMART" id="SM00020">
    <property type="entry name" value="Tryp_SPc"/>
    <property type="match status" value="1"/>
</dbReference>
<dbReference type="PROSITE" id="PS50240">
    <property type="entry name" value="TRYPSIN_DOM"/>
    <property type="match status" value="1"/>
</dbReference>
<keyword evidence="1" id="KW-1015">Disulfide bond</keyword>
<dbReference type="PRINTS" id="PR00722">
    <property type="entry name" value="CHYMOTRYPSIN"/>
</dbReference>
<dbReference type="PROSITE" id="PS00134">
    <property type="entry name" value="TRYPSIN_HIS"/>
    <property type="match status" value="1"/>
</dbReference>
<proteinExistence type="predicted"/>